<dbReference type="EMBL" id="KZ613856">
    <property type="protein sequence ID" value="PMD55318.1"/>
    <property type="molecule type" value="Genomic_DNA"/>
</dbReference>
<reference evidence="2 3" key="1">
    <citation type="submission" date="2016-04" db="EMBL/GenBank/DDBJ databases">
        <title>A degradative enzymes factory behind the ericoid mycorrhizal symbiosis.</title>
        <authorList>
            <consortium name="DOE Joint Genome Institute"/>
            <person name="Martino E."/>
            <person name="Morin E."/>
            <person name="Grelet G."/>
            <person name="Kuo A."/>
            <person name="Kohler A."/>
            <person name="Daghino S."/>
            <person name="Barry K."/>
            <person name="Choi C."/>
            <person name="Cichocki N."/>
            <person name="Clum A."/>
            <person name="Copeland A."/>
            <person name="Hainaut M."/>
            <person name="Haridas S."/>
            <person name="Labutti K."/>
            <person name="Lindquist E."/>
            <person name="Lipzen A."/>
            <person name="Khouja H.-R."/>
            <person name="Murat C."/>
            <person name="Ohm R."/>
            <person name="Olson A."/>
            <person name="Spatafora J."/>
            <person name="Veneault-Fourrey C."/>
            <person name="Henrissat B."/>
            <person name="Grigoriev I."/>
            <person name="Martin F."/>
            <person name="Perotto S."/>
        </authorList>
    </citation>
    <scope>NUCLEOTIDE SEQUENCE [LARGE SCALE GENOMIC DNA]</scope>
    <source>
        <strain evidence="2 3">E</strain>
    </source>
</reference>
<dbReference type="RefSeq" id="XP_024732222.1">
    <property type="nucleotide sequence ID" value="XM_024887922.1"/>
</dbReference>
<gene>
    <name evidence="2" type="ORF">K444DRAFT_697280</name>
</gene>
<organism evidence="2 3">
    <name type="scientific">Hyaloscypha bicolor E</name>
    <dbReference type="NCBI Taxonomy" id="1095630"/>
    <lineage>
        <taxon>Eukaryota</taxon>
        <taxon>Fungi</taxon>
        <taxon>Dikarya</taxon>
        <taxon>Ascomycota</taxon>
        <taxon>Pezizomycotina</taxon>
        <taxon>Leotiomycetes</taxon>
        <taxon>Helotiales</taxon>
        <taxon>Hyaloscyphaceae</taxon>
        <taxon>Hyaloscypha</taxon>
        <taxon>Hyaloscypha bicolor</taxon>
    </lineage>
</organism>
<evidence type="ECO:0000313" key="3">
    <source>
        <dbReference type="Proteomes" id="UP000235371"/>
    </source>
</evidence>
<evidence type="ECO:0000256" key="1">
    <source>
        <dbReference type="SAM" id="MobiDB-lite"/>
    </source>
</evidence>
<dbReference type="GeneID" id="36595998"/>
<dbReference type="InParanoid" id="A0A2J6SX17"/>
<accession>A0A2J6SX17</accession>
<protein>
    <submittedName>
        <fullName evidence="2">Uncharacterized protein</fullName>
    </submittedName>
</protein>
<feature type="compositionally biased region" description="Low complexity" evidence="1">
    <location>
        <begin position="120"/>
        <end position="133"/>
    </location>
</feature>
<evidence type="ECO:0000313" key="2">
    <source>
        <dbReference type="EMBL" id="PMD55318.1"/>
    </source>
</evidence>
<proteinExistence type="predicted"/>
<dbReference type="Proteomes" id="UP000235371">
    <property type="component" value="Unassembled WGS sequence"/>
</dbReference>
<feature type="region of interest" description="Disordered" evidence="1">
    <location>
        <begin position="117"/>
        <end position="176"/>
    </location>
</feature>
<dbReference type="AlphaFoldDB" id="A0A2J6SX17"/>
<sequence>MSNTALSRGEYGRYPRLSSDRHRRRHTQPQSDRFQPGQDAQRSQPYRQWLPRPYQQFPLPSHPPSFTPFEARVIQILEEQSRSLRELSLELVERFDQLKRFEDFGRDVLQQLWSSQQIHPQSQMSPPNSSPAQNIFEVPHAPVYNSAAPESYPPPPTAEFDFEGNLGDYLNPSNGR</sequence>
<feature type="region of interest" description="Disordered" evidence="1">
    <location>
        <begin position="1"/>
        <end position="54"/>
    </location>
</feature>
<feature type="compositionally biased region" description="Polar residues" evidence="1">
    <location>
        <begin position="28"/>
        <end position="46"/>
    </location>
</feature>
<name>A0A2J6SX17_9HELO</name>
<keyword evidence="3" id="KW-1185">Reference proteome</keyword>